<dbReference type="AlphaFoldDB" id="A0A1Z1MFM8"/>
<comment type="subcellular location">
    <subcellularLocation>
        <location evidence="1">Plastid</location>
    </subcellularLocation>
</comment>
<keyword evidence="5" id="KW-0067">ATP-binding</keyword>
<evidence type="ECO:0000256" key="5">
    <source>
        <dbReference type="ARBA" id="ARBA00022840"/>
    </source>
</evidence>
<dbReference type="PANTHER" id="PTHR42960">
    <property type="entry name" value="YCF46 PROTEIN"/>
    <property type="match status" value="1"/>
</dbReference>
<keyword evidence="2 6" id="KW-0150">Chloroplast</keyword>
<protein>
    <submittedName>
        <fullName evidence="6">Uncharacterized protein</fullName>
    </submittedName>
</protein>
<evidence type="ECO:0000256" key="1">
    <source>
        <dbReference type="ARBA" id="ARBA00004474"/>
    </source>
</evidence>
<gene>
    <name evidence="6" type="primary">orf145</name>
</gene>
<dbReference type="EMBL" id="MF101435">
    <property type="protein sequence ID" value="ARW64877.1"/>
    <property type="molecule type" value="Genomic_DNA"/>
</dbReference>
<proteinExistence type="predicted"/>
<keyword evidence="4" id="KW-0547">Nucleotide-binding</keyword>
<organism evidence="6">
    <name type="scientific">Polysiphonia sertularioides</name>
    <dbReference type="NCBI Taxonomy" id="945028"/>
    <lineage>
        <taxon>Eukaryota</taxon>
        <taxon>Rhodophyta</taxon>
        <taxon>Florideophyceae</taxon>
        <taxon>Rhodymeniophycidae</taxon>
        <taxon>Ceramiales</taxon>
        <taxon>Rhodomelaceae</taxon>
        <taxon>Polysiphonioideae</taxon>
        <taxon>Polysiphonia</taxon>
    </lineage>
</organism>
<dbReference type="PANTHER" id="PTHR42960:SF1">
    <property type="entry name" value="YCF46 PROTEIN"/>
    <property type="match status" value="1"/>
</dbReference>
<accession>A0A1Z1MFM8</accession>
<dbReference type="GO" id="GO:0005524">
    <property type="term" value="F:ATP binding"/>
    <property type="evidence" value="ECO:0007669"/>
    <property type="project" value="UniProtKB-KW"/>
</dbReference>
<evidence type="ECO:0000256" key="4">
    <source>
        <dbReference type="ARBA" id="ARBA00022741"/>
    </source>
</evidence>
<evidence type="ECO:0000256" key="3">
    <source>
        <dbReference type="ARBA" id="ARBA00022640"/>
    </source>
</evidence>
<name>A0A1Z1MFM8_9FLOR</name>
<dbReference type="GO" id="GO:0009536">
    <property type="term" value="C:plastid"/>
    <property type="evidence" value="ECO:0007669"/>
    <property type="project" value="UniProtKB-SubCell"/>
</dbReference>
<evidence type="ECO:0000256" key="2">
    <source>
        <dbReference type="ARBA" id="ARBA00022528"/>
    </source>
</evidence>
<geneLocation type="chloroplast" evidence="6"/>
<keyword evidence="3 6" id="KW-0934">Plastid</keyword>
<dbReference type="InterPro" id="IPR052381">
    <property type="entry name" value="AAA_domain_protein"/>
</dbReference>
<evidence type="ECO:0000313" key="6">
    <source>
        <dbReference type="EMBL" id="ARW64877.1"/>
    </source>
</evidence>
<reference evidence="6" key="1">
    <citation type="journal article" date="2017" name="J. Phycol.">
        <title>Analysis of chloroplast genomes and a supermatrix inform reclassification of the Rhodomelaceae (Rhodophyta).</title>
        <authorList>
            <person name="Diaz-Tapia P."/>
            <person name="Maggs C.A."/>
            <person name="West J.A."/>
            <person name="Verbruggen H."/>
        </authorList>
    </citation>
    <scope>NUCLEOTIDE SEQUENCE</scope>
    <source>
        <strain evidence="6">PD0001</strain>
    </source>
</reference>
<sequence length="145" mass="17080">MIENYDNISANLFLLKDFHLFSNDLTINRKVRNLYRDPKNKKKFVITNSTEGQIPSNLKEYVCSIKLSLPSNNEIEQEVRQFLRVTNINLLNYDNLIIKAYGGFSLNKIRISLLNLIQNDLDINYILSKIFKEKKKIIDNIERLK</sequence>